<reference evidence="2" key="1">
    <citation type="submission" date="2020-08" db="EMBL/GenBank/DDBJ databases">
        <title>Spodoptera exigua strain:BAW_Kor-Di-RS1 Genome sequencing and assembly.</title>
        <authorList>
            <person name="Kim J."/>
            <person name="Nam H.Y."/>
            <person name="Kwon M."/>
            <person name="Choi J.H."/>
            <person name="Cho S.R."/>
            <person name="Kim G.-H."/>
        </authorList>
    </citation>
    <scope>NUCLEOTIDE SEQUENCE</scope>
    <source>
        <strain evidence="2">BAW_Kor-Di-RS1</strain>
        <tissue evidence="2">Whole-body</tissue>
    </source>
</reference>
<feature type="transmembrane region" description="Helical" evidence="1">
    <location>
        <begin position="214"/>
        <end position="244"/>
    </location>
</feature>
<evidence type="ECO:0000313" key="2">
    <source>
        <dbReference type="EMBL" id="KAF9417565.1"/>
    </source>
</evidence>
<name>A0A835GIK7_SPOEX</name>
<keyword evidence="1" id="KW-1133">Transmembrane helix</keyword>
<feature type="transmembrane region" description="Helical" evidence="1">
    <location>
        <begin position="29"/>
        <end position="53"/>
    </location>
</feature>
<gene>
    <name evidence="2" type="ORF">HW555_005395</name>
</gene>
<dbReference type="EMBL" id="JACKWZ010000069">
    <property type="protein sequence ID" value="KAF9417565.1"/>
    <property type="molecule type" value="Genomic_DNA"/>
</dbReference>
<accession>A0A835GIK7</accession>
<dbReference type="Proteomes" id="UP000648187">
    <property type="component" value="Unassembled WGS sequence"/>
</dbReference>
<evidence type="ECO:0000313" key="3">
    <source>
        <dbReference type="Proteomes" id="UP000648187"/>
    </source>
</evidence>
<keyword evidence="3" id="KW-1185">Reference proteome</keyword>
<dbReference type="AlphaFoldDB" id="A0A835GIK7"/>
<evidence type="ECO:0000256" key="1">
    <source>
        <dbReference type="SAM" id="Phobius"/>
    </source>
</evidence>
<protein>
    <submittedName>
        <fullName evidence="2">Uncharacterized protein</fullName>
    </submittedName>
</protein>
<organism evidence="2 3">
    <name type="scientific">Spodoptera exigua</name>
    <name type="common">Beet armyworm</name>
    <name type="synonym">Noctua fulgens</name>
    <dbReference type="NCBI Taxonomy" id="7107"/>
    <lineage>
        <taxon>Eukaryota</taxon>
        <taxon>Metazoa</taxon>
        <taxon>Ecdysozoa</taxon>
        <taxon>Arthropoda</taxon>
        <taxon>Hexapoda</taxon>
        <taxon>Insecta</taxon>
        <taxon>Pterygota</taxon>
        <taxon>Neoptera</taxon>
        <taxon>Endopterygota</taxon>
        <taxon>Lepidoptera</taxon>
        <taxon>Glossata</taxon>
        <taxon>Ditrysia</taxon>
        <taxon>Noctuoidea</taxon>
        <taxon>Noctuidae</taxon>
        <taxon>Amphipyrinae</taxon>
        <taxon>Spodoptera</taxon>
    </lineage>
</organism>
<proteinExistence type="predicted"/>
<feature type="transmembrane region" description="Helical" evidence="1">
    <location>
        <begin position="157"/>
        <end position="181"/>
    </location>
</feature>
<feature type="transmembrane region" description="Helical" evidence="1">
    <location>
        <begin position="124"/>
        <end position="145"/>
    </location>
</feature>
<comment type="caution">
    <text evidence="2">The sequence shown here is derived from an EMBL/GenBank/DDBJ whole genome shotgun (WGS) entry which is preliminary data.</text>
</comment>
<keyword evidence="1" id="KW-0472">Membrane</keyword>
<keyword evidence="1" id="KW-0812">Transmembrane</keyword>
<sequence>MLFGSSDALIVRDSHHFEILEKDRNKCALIANIIILQCVLVCLGALTILYCVWTPEHSTWDYDKLTRIMYLYDSEACGYKLRKAKLISNLQISNETYGLDVLPIRWQPAITTVSTRLSAKTRKYIELSLSFHVIWCFLAIAFRVIMKNNSNIQVLKITLDVFFYSCLFIIGFDISMAIVYVTHIKQSLTKGMILRYSGWSIDLKLDSYDTFAGWLPILASICWLRGIVFFMANLYFCKVITVMLKKIRRRAFKKKWPIDEYNPFPEPRQHQVLDNRILVYRSGEHIPQVQ</sequence>